<dbReference type="SUPFAM" id="SSF50978">
    <property type="entry name" value="WD40 repeat-like"/>
    <property type="match status" value="1"/>
</dbReference>
<protein>
    <submittedName>
        <fullName evidence="5">Altered inheritance of mitochondria protein</fullName>
    </submittedName>
</protein>
<dbReference type="Proteomes" id="UP000623467">
    <property type="component" value="Unassembled WGS sequence"/>
</dbReference>
<feature type="domain" description="Aminoglycoside phosphotransferase" evidence="4">
    <location>
        <begin position="427"/>
        <end position="652"/>
    </location>
</feature>
<dbReference type="InterPro" id="IPR011009">
    <property type="entry name" value="Kinase-like_dom_sf"/>
</dbReference>
<evidence type="ECO:0000259" key="4">
    <source>
        <dbReference type="Pfam" id="PF01636"/>
    </source>
</evidence>
<dbReference type="Pfam" id="PF01636">
    <property type="entry name" value="APH"/>
    <property type="match status" value="1"/>
</dbReference>
<dbReference type="InterPro" id="IPR015943">
    <property type="entry name" value="WD40/YVTN_repeat-like_dom_sf"/>
</dbReference>
<evidence type="ECO:0000256" key="2">
    <source>
        <dbReference type="ARBA" id="ARBA00022737"/>
    </source>
</evidence>
<feature type="repeat" description="WD" evidence="3">
    <location>
        <begin position="54"/>
        <end position="95"/>
    </location>
</feature>
<dbReference type="PROSITE" id="PS50294">
    <property type="entry name" value="WD_REPEATS_REGION"/>
    <property type="match status" value="6"/>
</dbReference>
<evidence type="ECO:0000313" key="6">
    <source>
        <dbReference type="Proteomes" id="UP000623467"/>
    </source>
</evidence>
<dbReference type="PANTHER" id="PTHR22847">
    <property type="entry name" value="WD40 REPEAT PROTEIN"/>
    <property type="match status" value="1"/>
</dbReference>
<evidence type="ECO:0000256" key="3">
    <source>
        <dbReference type="PROSITE-ProRule" id="PRU00221"/>
    </source>
</evidence>
<dbReference type="Pfam" id="PF00400">
    <property type="entry name" value="WD40"/>
    <property type="match status" value="7"/>
</dbReference>
<dbReference type="EMBL" id="JACAZH010000040">
    <property type="protein sequence ID" value="KAF7335847.1"/>
    <property type="molecule type" value="Genomic_DNA"/>
</dbReference>
<dbReference type="SUPFAM" id="SSF56112">
    <property type="entry name" value="Protein kinase-like (PK-like)"/>
    <property type="match status" value="1"/>
</dbReference>
<dbReference type="OrthoDB" id="2906425at2759"/>
<accession>A0A8H7CH71</accession>
<dbReference type="GO" id="GO:1990234">
    <property type="term" value="C:transferase complex"/>
    <property type="evidence" value="ECO:0007669"/>
    <property type="project" value="UniProtKB-ARBA"/>
</dbReference>
<feature type="repeat" description="WD" evidence="3">
    <location>
        <begin position="183"/>
        <end position="213"/>
    </location>
</feature>
<dbReference type="InterPro" id="IPR020472">
    <property type="entry name" value="WD40_PAC1"/>
</dbReference>
<keyword evidence="2" id="KW-0677">Repeat</keyword>
<reference evidence="5" key="1">
    <citation type="submission" date="2020-05" db="EMBL/GenBank/DDBJ databases">
        <title>Mycena genomes resolve the evolution of fungal bioluminescence.</title>
        <authorList>
            <person name="Tsai I.J."/>
        </authorList>
    </citation>
    <scope>NUCLEOTIDE SEQUENCE</scope>
    <source>
        <strain evidence="5">160909Yilan</strain>
    </source>
</reference>
<dbReference type="CDD" id="cd00200">
    <property type="entry name" value="WD40"/>
    <property type="match status" value="1"/>
</dbReference>
<keyword evidence="6" id="KW-1185">Reference proteome</keyword>
<dbReference type="InterPro" id="IPR001680">
    <property type="entry name" value="WD40_rpt"/>
</dbReference>
<evidence type="ECO:0000313" key="5">
    <source>
        <dbReference type="EMBL" id="KAF7335847.1"/>
    </source>
</evidence>
<comment type="caution">
    <text evidence="5">The sequence shown here is derived from an EMBL/GenBank/DDBJ whole genome shotgun (WGS) entry which is preliminary data.</text>
</comment>
<keyword evidence="1 3" id="KW-0853">WD repeat</keyword>
<feature type="repeat" description="WD" evidence="3">
    <location>
        <begin position="259"/>
        <end position="300"/>
    </location>
</feature>
<evidence type="ECO:0000256" key="1">
    <source>
        <dbReference type="ARBA" id="ARBA00022574"/>
    </source>
</evidence>
<gene>
    <name evidence="5" type="ORF">MSAN_02331200</name>
</gene>
<feature type="repeat" description="WD" evidence="3">
    <location>
        <begin position="97"/>
        <end position="138"/>
    </location>
</feature>
<dbReference type="Gene3D" id="2.130.10.10">
    <property type="entry name" value="YVTN repeat-like/Quinoprotein amine dehydrogenase"/>
    <property type="match status" value="4"/>
</dbReference>
<proteinExistence type="predicted"/>
<dbReference type="PANTHER" id="PTHR22847:SF637">
    <property type="entry name" value="WD REPEAT DOMAIN 5B"/>
    <property type="match status" value="1"/>
</dbReference>
<name>A0A8H7CH71_9AGAR</name>
<feature type="repeat" description="WD" evidence="3">
    <location>
        <begin position="140"/>
        <end position="181"/>
    </location>
</feature>
<feature type="repeat" description="WD" evidence="3">
    <location>
        <begin position="216"/>
        <end position="257"/>
    </location>
</feature>
<dbReference type="InterPro" id="IPR002575">
    <property type="entry name" value="Aminoglycoside_PTrfase"/>
</dbReference>
<dbReference type="GO" id="GO:0005634">
    <property type="term" value="C:nucleus"/>
    <property type="evidence" value="ECO:0007669"/>
    <property type="project" value="TreeGrafter"/>
</dbReference>
<dbReference type="SMART" id="SM00320">
    <property type="entry name" value="WD40"/>
    <property type="match status" value="7"/>
</dbReference>
<dbReference type="InterPro" id="IPR036322">
    <property type="entry name" value="WD40_repeat_dom_sf"/>
</dbReference>
<dbReference type="PRINTS" id="PR00320">
    <property type="entry name" value="GPROTEINBRPT"/>
</dbReference>
<sequence length="777" mass="85179">MSRISSFDGAIIAPCAAAVTSVSFSPDGKRIVSASLKTVRVWDSETGELVAGPFDGHTDWITSVAFSPDGTRVVSGSYDKTVRVWHSESGEVVAGPFDGHTDWVTSVTFSSDGMWIVSGSHDKTVRVWDSERGTMVAGPFNGHTNWVTSVAFSPDGKRIVSGSLDKTVRVWYSESGEMAAGPLYGHTDWVTSVAFSPDGKRIVSGSYDKTVVVGPFDGHTDWVTSVAFSPDGKRIVSASLHKTVRMWALENGEGISGPFDGHTSLVSSISFSPDGKRIVSGSNDGTLRVWDSESRKVACHVSTESTATMFDNGITVTGSSGLFVHKQFSTGDPSLTETFAQTRTKLQCSDNRAKLDRILASFDLSALKAQATKTMGKTCLGVHLLSFGGYNIVFILPFDDATDVLARLRIPGNGFDRGDSSISGDDLATRFASEVATLRFIKSKTSIPVPQLYHWDSDPSNPIGTRYMLMQRIPAPVLAHVMKDISYAGWRKIVIQIAHYETQLLGNPLPSIGALFDEHGTVGRLIPTCTAPFLLRQDRGPFRCSKDFLLASVDSQLDLITNCRAQWTAWRANWSELNGGVESIPAEYAARWFQLLRDAICTMPDELHLQFPQLPATVFRLAHTDFNEGNLLISSAEDATIVAVLDWEGAQVLPSWDARQGCGVSWIPWTRLQEDDAAELRKLYFQITTENDRWLGMSLLQLQGLLALLDSPQSIISNRIDFDAMYLSWFQHAQQTGGQWCSDVLKGFQRLKEFIEVSIISTFEAGDLDAYRTGALV</sequence>
<dbReference type="PROSITE" id="PS50082">
    <property type="entry name" value="WD_REPEATS_2"/>
    <property type="match status" value="6"/>
</dbReference>
<dbReference type="Gene3D" id="3.90.1200.10">
    <property type="match status" value="1"/>
</dbReference>
<organism evidence="5 6">
    <name type="scientific">Mycena sanguinolenta</name>
    <dbReference type="NCBI Taxonomy" id="230812"/>
    <lineage>
        <taxon>Eukaryota</taxon>
        <taxon>Fungi</taxon>
        <taxon>Dikarya</taxon>
        <taxon>Basidiomycota</taxon>
        <taxon>Agaricomycotina</taxon>
        <taxon>Agaricomycetes</taxon>
        <taxon>Agaricomycetidae</taxon>
        <taxon>Agaricales</taxon>
        <taxon>Marasmiineae</taxon>
        <taxon>Mycenaceae</taxon>
        <taxon>Mycena</taxon>
    </lineage>
</organism>
<dbReference type="AlphaFoldDB" id="A0A8H7CH71"/>